<reference evidence="1 2" key="1">
    <citation type="submission" date="2019-02" db="EMBL/GenBank/DDBJ databases">
        <title>Genomic Encyclopedia of Type Strains, Phase IV (KMG-IV): sequencing the most valuable type-strain genomes for metagenomic binning, comparative biology and taxonomic classification.</title>
        <authorList>
            <person name="Goeker M."/>
        </authorList>
    </citation>
    <scope>NUCLEOTIDE SEQUENCE [LARGE SCALE GENOMIC DNA]</scope>
    <source>
        <strain evidence="1 2">DSM 43045</strain>
    </source>
</reference>
<proteinExistence type="predicted"/>
<organism evidence="1 2">
    <name type="scientific">Agromyces ramosus</name>
    <dbReference type="NCBI Taxonomy" id="33879"/>
    <lineage>
        <taxon>Bacteria</taxon>
        <taxon>Bacillati</taxon>
        <taxon>Actinomycetota</taxon>
        <taxon>Actinomycetes</taxon>
        <taxon>Micrococcales</taxon>
        <taxon>Microbacteriaceae</taxon>
        <taxon>Agromyces</taxon>
    </lineage>
</organism>
<dbReference type="EMBL" id="SGWY01000002">
    <property type="protein sequence ID" value="RZS65673.1"/>
    <property type="molecule type" value="Genomic_DNA"/>
</dbReference>
<keyword evidence="2" id="KW-1185">Reference proteome</keyword>
<sequence>MLIADWAVSGSEARENSVPTSVIVPDSPRVSGELQVFRWTLRRNFEGMSFVWTPGRDANPGFDGFVRVEHFEDQPKLGPAVPYDRPAELSYTTSIEQFKRNRASGIVRLGSPKSEAFHDQSWFRRPPLDPDRLDEILDRLRAEPPPGTFFDEYWTRAQFEERHWYSVHGLAQGGGGLREVIVLCSCPDDPPTVSARAALSQVELELGYDFAAVEVYRTNDVGPAVSGIGALRIERRISG</sequence>
<name>A0A4Q7ME58_9MICO</name>
<protein>
    <submittedName>
        <fullName evidence="1">Uncharacterized protein</fullName>
    </submittedName>
</protein>
<evidence type="ECO:0000313" key="2">
    <source>
        <dbReference type="Proteomes" id="UP000293289"/>
    </source>
</evidence>
<evidence type="ECO:0000313" key="1">
    <source>
        <dbReference type="EMBL" id="RZS65673.1"/>
    </source>
</evidence>
<dbReference type="Proteomes" id="UP000293289">
    <property type="component" value="Unassembled WGS sequence"/>
</dbReference>
<comment type="caution">
    <text evidence="1">The sequence shown here is derived from an EMBL/GenBank/DDBJ whole genome shotgun (WGS) entry which is preliminary data.</text>
</comment>
<dbReference type="AlphaFoldDB" id="A0A4Q7ME58"/>
<gene>
    <name evidence="1" type="ORF">EV187_1374</name>
</gene>
<dbReference type="RefSeq" id="WP_130352347.1">
    <property type="nucleotide sequence ID" value="NZ_SGWY01000002.1"/>
</dbReference>
<dbReference type="OrthoDB" id="5002802at2"/>
<accession>A0A4Q7ME58</accession>